<feature type="compositionally biased region" description="Polar residues" evidence="1">
    <location>
        <begin position="79"/>
        <end position="91"/>
    </location>
</feature>
<keyword evidence="2" id="KW-0812">Transmembrane</keyword>
<comment type="caution">
    <text evidence="3">The sequence shown here is derived from an EMBL/GenBank/DDBJ whole genome shotgun (WGS) entry which is preliminary data.</text>
</comment>
<sequence>MIVIYNTNWLLQSTQFKHTCVFAEVSAVAAVLGWYYVLFIPNRLLLFSGPLGGREKERERTNLPTVLVLYLTQEDNQDDPVSTASDDTMNQPISGPSSSPGEPVEEHLEDPTSPTLDQKPTKEQVELLLLALKLKHGLTNSALEDIMHLINFSAGPGGELVSGSKYLFYKAFDSVKDILEVHYVCKICNVSMQEGPFNVKCPVCDQDTSKAHAQKDQCFLYLPLKYQIKKLLEDHQLGKHLKHHFEKKDASIKDIYDGHLYKKLSPLASPENISLTFNCDGVPVHKSNTKSLWPILCTVNELPIQLRAKHVMLCGLWFGQNKPNMNTYMKPFVDECIELYSNGFIWRESGEVVTSKVLLTTMVADSVARPMIQNFKQFNGEFGCSFCMQKGASVLKRRGRVRAYPYEKAELRNPSQTDDLVEEALAGNPTKGVKGPSILSCLPDFNIIDGCVPDYMHSVLLGVARSITTLWFHSENNQSPWYIGHSTEQIDDILTSIKPPCNVSRVPRSNISPLHISESEGLLTEFVQEMETLYGINNVTFNVHLCLHLPNTVRNWGPLWAQSAFVFESYNGIILDMIKSSQGVSLQIMKTVWLQVAFPSFSQKTMVAASDDYLALLESFSVEKKMVQEVSRSHGVTSLGRPKICMIRNDDFLALNSISNLGNRVTVKYFCRVVVNDEIVHSQNYLRTFRRNSYTVILSDREESIFSVKTFIYCDLGQGETCYAVGKYYQKVKQDICGQFKNPCYFIPVGKSLGPLVAIQASQIKEKCLFINTVNINVDIVFKFINHSEMLR</sequence>
<dbReference type="PANTHER" id="PTHR46579:SF1">
    <property type="entry name" value="F5_8 TYPE C DOMAIN-CONTAINING PROTEIN"/>
    <property type="match status" value="1"/>
</dbReference>
<feature type="region of interest" description="Disordered" evidence="1">
    <location>
        <begin position="77"/>
        <end position="119"/>
    </location>
</feature>
<evidence type="ECO:0000256" key="1">
    <source>
        <dbReference type="SAM" id="MobiDB-lite"/>
    </source>
</evidence>
<evidence type="ECO:0000313" key="3">
    <source>
        <dbReference type="EMBL" id="KAI2644023.1"/>
    </source>
</evidence>
<evidence type="ECO:0000313" key="4">
    <source>
        <dbReference type="Proteomes" id="UP000830375"/>
    </source>
</evidence>
<feature type="transmembrane region" description="Helical" evidence="2">
    <location>
        <begin position="21"/>
        <end position="39"/>
    </location>
</feature>
<name>A0ABQ8L311_LABRO</name>
<keyword evidence="4" id="KW-1185">Reference proteome</keyword>
<reference evidence="3 4" key="1">
    <citation type="submission" date="2022-01" db="EMBL/GenBank/DDBJ databases">
        <title>A high-quality chromosome-level genome assembly of rohu carp, Labeo rohita.</title>
        <authorList>
            <person name="Arick M.A. II"/>
            <person name="Hsu C.-Y."/>
            <person name="Magbanua Z."/>
            <person name="Pechanova O."/>
            <person name="Grover C."/>
            <person name="Miller E."/>
            <person name="Thrash A."/>
            <person name="Ezzel L."/>
            <person name="Alam S."/>
            <person name="Benzie J."/>
            <person name="Hamilton M."/>
            <person name="Karsi A."/>
            <person name="Lawrence M.L."/>
            <person name="Peterson D.G."/>
        </authorList>
    </citation>
    <scope>NUCLEOTIDE SEQUENCE [LARGE SCALE GENOMIC DNA]</scope>
    <source>
        <strain evidence="4">BAU-BD-2019</strain>
        <tissue evidence="3">Blood</tissue>
    </source>
</reference>
<dbReference type="PANTHER" id="PTHR46579">
    <property type="entry name" value="F5/8 TYPE C DOMAIN-CONTAINING PROTEIN-RELATED"/>
    <property type="match status" value="1"/>
</dbReference>
<dbReference type="Proteomes" id="UP000830375">
    <property type="component" value="Unassembled WGS sequence"/>
</dbReference>
<organism evidence="3 4">
    <name type="scientific">Labeo rohita</name>
    <name type="common">Indian major carp</name>
    <name type="synonym">Cyprinus rohita</name>
    <dbReference type="NCBI Taxonomy" id="84645"/>
    <lineage>
        <taxon>Eukaryota</taxon>
        <taxon>Metazoa</taxon>
        <taxon>Chordata</taxon>
        <taxon>Craniata</taxon>
        <taxon>Vertebrata</taxon>
        <taxon>Euteleostomi</taxon>
        <taxon>Actinopterygii</taxon>
        <taxon>Neopterygii</taxon>
        <taxon>Teleostei</taxon>
        <taxon>Ostariophysi</taxon>
        <taxon>Cypriniformes</taxon>
        <taxon>Cyprinidae</taxon>
        <taxon>Labeoninae</taxon>
        <taxon>Labeonini</taxon>
        <taxon>Labeo</taxon>
    </lineage>
</organism>
<feature type="compositionally biased region" description="Low complexity" evidence="1">
    <location>
        <begin position="92"/>
        <end position="102"/>
    </location>
</feature>
<dbReference type="EMBL" id="JACTAM010002660">
    <property type="protein sequence ID" value="KAI2644023.1"/>
    <property type="molecule type" value="Genomic_DNA"/>
</dbReference>
<keyword evidence="2" id="KW-0472">Membrane</keyword>
<dbReference type="InterPro" id="IPR004242">
    <property type="entry name" value="Transposase_21"/>
</dbReference>
<gene>
    <name evidence="3" type="ORF">H4Q32_030739</name>
</gene>
<proteinExistence type="predicted"/>
<protein>
    <submittedName>
        <fullName evidence="3">General transcription and DNA repair factor IIH subunit TFB4</fullName>
    </submittedName>
</protein>
<evidence type="ECO:0000256" key="2">
    <source>
        <dbReference type="SAM" id="Phobius"/>
    </source>
</evidence>
<dbReference type="Pfam" id="PF02992">
    <property type="entry name" value="Transposase_21"/>
    <property type="match status" value="1"/>
</dbReference>
<accession>A0ABQ8L311</accession>
<keyword evidence="2" id="KW-1133">Transmembrane helix</keyword>